<dbReference type="PANTHER" id="PTHR15672">
    <property type="entry name" value="CAMP-REGULATED PHOSPHOPROTEIN 21 RELATED R3H DOMAIN CONTAINING PROTEIN"/>
    <property type="match status" value="1"/>
</dbReference>
<feature type="compositionally biased region" description="Polar residues" evidence="2">
    <location>
        <begin position="749"/>
        <end position="774"/>
    </location>
</feature>
<feature type="region of interest" description="Disordered" evidence="2">
    <location>
        <begin position="677"/>
        <end position="776"/>
    </location>
</feature>
<dbReference type="PROSITE" id="PS51673">
    <property type="entry name" value="SUZ"/>
    <property type="match status" value="1"/>
</dbReference>
<evidence type="ECO:0000313" key="9">
    <source>
        <dbReference type="RefSeq" id="XP_046597075.1"/>
    </source>
</evidence>
<dbReference type="PROSITE" id="PS51061">
    <property type="entry name" value="R3H"/>
    <property type="match status" value="1"/>
</dbReference>
<dbReference type="Pfam" id="PF12752">
    <property type="entry name" value="SUZ"/>
    <property type="match status" value="1"/>
</dbReference>
<feature type="region of interest" description="Disordered" evidence="2">
    <location>
        <begin position="1199"/>
        <end position="1247"/>
    </location>
</feature>
<dbReference type="Pfam" id="PF01424">
    <property type="entry name" value="R3H"/>
    <property type="match status" value="1"/>
</dbReference>
<feature type="domain" description="R3H" evidence="3">
    <location>
        <begin position="356"/>
        <end position="419"/>
    </location>
</feature>
<feature type="region of interest" description="Disordered" evidence="2">
    <location>
        <begin position="565"/>
        <end position="647"/>
    </location>
</feature>
<feature type="compositionally biased region" description="Polar residues" evidence="2">
    <location>
        <begin position="116"/>
        <end position="134"/>
    </location>
</feature>
<dbReference type="RefSeq" id="XP_046597073.1">
    <property type="nucleotide sequence ID" value="XM_046741117.1"/>
</dbReference>
<evidence type="ECO:0000313" key="11">
    <source>
        <dbReference type="RefSeq" id="XP_046597077.1"/>
    </source>
</evidence>
<dbReference type="RefSeq" id="XP_046597072.1">
    <property type="nucleotide sequence ID" value="XM_046741116.1"/>
</dbReference>
<accession>A0ABM3G9Y3</accession>
<dbReference type="PANTHER" id="PTHR15672:SF8">
    <property type="entry name" value="PROTEIN ENCORE"/>
    <property type="match status" value="1"/>
</dbReference>
<evidence type="ECO:0000259" key="3">
    <source>
        <dbReference type="PROSITE" id="PS51061"/>
    </source>
</evidence>
<feature type="compositionally biased region" description="Polar residues" evidence="2">
    <location>
        <begin position="158"/>
        <end position="171"/>
    </location>
</feature>
<feature type="compositionally biased region" description="Polar residues" evidence="2">
    <location>
        <begin position="230"/>
        <end position="246"/>
    </location>
</feature>
<dbReference type="InterPro" id="IPR001374">
    <property type="entry name" value="R3H_dom"/>
</dbReference>
<feature type="compositionally biased region" description="Low complexity" evidence="2">
    <location>
        <begin position="279"/>
        <end position="295"/>
    </location>
</feature>
<feature type="region of interest" description="Disordered" evidence="2">
    <location>
        <begin position="89"/>
        <end position="141"/>
    </location>
</feature>
<feature type="domain" description="SUZ" evidence="4">
    <location>
        <begin position="420"/>
        <end position="494"/>
    </location>
</feature>
<feature type="region of interest" description="Disordered" evidence="2">
    <location>
        <begin position="1144"/>
        <end position="1180"/>
    </location>
</feature>
<feature type="region of interest" description="Disordered" evidence="2">
    <location>
        <begin position="158"/>
        <end position="263"/>
    </location>
</feature>
<evidence type="ECO:0000313" key="6">
    <source>
        <dbReference type="RefSeq" id="XP_046597072.1"/>
    </source>
</evidence>
<dbReference type="InterPro" id="IPR051937">
    <property type="entry name" value="R3H_domain_containing"/>
</dbReference>
<dbReference type="RefSeq" id="XP_046597076.1">
    <property type="nucleotide sequence ID" value="XM_046741120.1"/>
</dbReference>
<feature type="compositionally biased region" description="Low complexity" evidence="2">
    <location>
        <begin position="1148"/>
        <end position="1159"/>
    </location>
</feature>
<feature type="compositionally biased region" description="Polar residues" evidence="2">
    <location>
        <begin position="921"/>
        <end position="952"/>
    </location>
</feature>
<dbReference type="GeneID" id="107217621"/>
<evidence type="ECO:0000313" key="5">
    <source>
        <dbReference type="Proteomes" id="UP000829291"/>
    </source>
</evidence>
<feature type="compositionally biased region" description="Acidic residues" evidence="2">
    <location>
        <begin position="707"/>
        <end position="720"/>
    </location>
</feature>
<evidence type="ECO:0000259" key="4">
    <source>
        <dbReference type="PROSITE" id="PS51673"/>
    </source>
</evidence>
<evidence type="ECO:0000313" key="8">
    <source>
        <dbReference type="RefSeq" id="XP_046597074.1"/>
    </source>
</evidence>
<feature type="compositionally biased region" description="Polar residues" evidence="2">
    <location>
        <begin position="198"/>
        <end position="214"/>
    </location>
</feature>
<feature type="compositionally biased region" description="Low complexity" evidence="2">
    <location>
        <begin position="215"/>
        <end position="229"/>
    </location>
</feature>
<feature type="compositionally biased region" description="Polar residues" evidence="2">
    <location>
        <begin position="312"/>
        <end position="332"/>
    </location>
</feature>
<dbReference type="Gene3D" id="3.30.1370.50">
    <property type="entry name" value="R3H-like domain"/>
    <property type="match status" value="1"/>
</dbReference>
<keyword evidence="1" id="KW-0597">Phosphoprotein</keyword>
<gene>
    <name evidence="6 7 8 9 10 11" type="primary">LOC107217621</name>
</gene>
<feature type="compositionally biased region" description="Low complexity" evidence="2">
    <location>
        <begin position="587"/>
        <end position="609"/>
    </location>
</feature>
<keyword evidence="5" id="KW-1185">Reference proteome</keyword>
<sequence>MPSLPYSRHEPLVSAKLSKSVPNMIGGTTNIANESCPTSTSSSLLSVSISSSTPISTPAVSTVASDKLEHLHKTQRNRSHAKIKLLVRSHAMRESTSPPREPNGLQPAQDAEKITARNSSTSPGRPKPLNNNNEPILDGNIPRLTSDVETKIKDCHPVSQTCPNSIRNGQLGSPEALPPKNTTPVVDAIKTGAKSPTEVGNNSTCGSNTSPGLLQTSSFSNSQQTSKSNHGLQHSPRSTNLAQQMHSNERNRGDQTKSNSTSSLSFTCNVPCSNQCGNSSNNNNNNNNNTNNNNTLSVSRPGSRHKMRHRNASQSSFEATSPSISRDSSTELYTDSTGIDLEQFIGDTLNRNQKDRTVLLRIERELVDFARDRQRVCHKFPNMSSYNRMLVHRVAAYFGMEHNVDQTGLCVVVTRTKNTRIPDTRFKESIRDDIVLNEEPKRSILKRDSNSFEESFNFKSPDRFIADYCRRSKSFEEREEEYERARRRIFKDSSVESTEAASWPWSSAESSDALPKPRMSHTLISDHRNRQPMLLKVESFHENGSQRRPSVPKSYSFGGYAAGGMLSRDNSITSTRSAGARLTKQDSGTSTCSRLSPSSSGYKSQSQRSDATISPSPSPSPVMPAGQSHSQISGQEPVPSSPNGNGQQTVIWAVTDIASVPVGSVIIDPQTNLTYKNSDGSVYRFDPENPPQIFPDRDRREKRVSGETEEEEQEEEEEEERPVIEKNCFPPQKITEQHKRRARHEKNSSQEAAMFTNSATSPNPPFDTTTTQVSQQLPVPRAQQQQQRNGGQHTLVKNYAPHVYTHGPQIHPQTPYASYVSPSSQANNQSVYLMHARPSSAITISPYQPSTQIRVEGSPQVTERGDMICCNQNPMIASYQIPGMQPGIPPQPYEEVAELSGSFIGMNLYDQRGAGDGQPVAVTSQPYQHSPQTQNPVHRTQPGSPACWQSHTSQIPLRGNNLIQVQPAMYFVPPSPAGISNGPTPVDARQHLQRFAAAYSYNHPSGVPTPTNQAASSYVGGYPTPTIPAMPVIPGMQSPQTEFSYQPTTHVIPTYYNTGQASMQPTPMIYGVPTPPNTPSNSQMSSVAPLMYVNSNGYPPSALIAGSTFGHQVGGGGGQSASSYMGASLVPNVMLRQTIPAVSGIRASTQSSLQRTSRSPDAGQEIFGVGGRDRNPQPQYQMPLCQGVHIVQGVPGNPRLQYAPAPSPLSSQGCPRPYRPPSYTASTSNEGARNPVDNRSQKPRKHR</sequence>
<organism evidence="5 10">
    <name type="scientific">Neodiprion lecontei</name>
    <name type="common">Redheaded pine sawfly</name>
    <dbReference type="NCBI Taxonomy" id="441921"/>
    <lineage>
        <taxon>Eukaryota</taxon>
        <taxon>Metazoa</taxon>
        <taxon>Ecdysozoa</taxon>
        <taxon>Arthropoda</taxon>
        <taxon>Hexapoda</taxon>
        <taxon>Insecta</taxon>
        <taxon>Pterygota</taxon>
        <taxon>Neoptera</taxon>
        <taxon>Endopterygota</taxon>
        <taxon>Hymenoptera</taxon>
        <taxon>Tenthredinoidea</taxon>
        <taxon>Diprionidae</taxon>
        <taxon>Diprioninae</taxon>
        <taxon>Neodiprion</taxon>
    </lineage>
</organism>
<evidence type="ECO:0000313" key="7">
    <source>
        <dbReference type="RefSeq" id="XP_046597073.1"/>
    </source>
</evidence>
<dbReference type="RefSeq" id="XP_046597075.1">
    <property type="nucleotide sequence ID" value="XM_046741119.1"/>
</dbReference>
<dbReference type="RefSeq" id="XP_046597077.1">
    <property type="nucleotide sequence ID" value="XM_046741121.1"/>
</dbReference>
<evidence type="ECO:0000256" key="2">
    <source>
        <dbReference type="SAM" id="MobiDB-lite"/>
    </source>
</evidence>
<dbReference type="SUPFAM" id="SSF82708">
    <property type="entry name" value="R3H domain"/>
    <property type="match status" value="1"/>
</dbReference>
<feature type="region of interest" description="Disordered" evidence="2">
    <location>
        <begin position="914"/>
        <end position="952"/>
    </location>
</feature>
<feature type="region of interest" description="Disordered" evidence="2">
    <location>
        <begin position="279"/>
        <end position="332"/>
    </location>
</feature>
<dbReference type="CDD" id="cd02642">
    <property type="entry name" value="R3H_encore_like"/>
    <property type="match status" value="1"/>
</dbReference>
<evidence type="ECO:0000313" key="10">
    <source>
        <dbReference type="RefSeq" id="XP_046597076.1"/>
    </source>
</evidence>
<dbReference type="Proteomes" id="UP000829291">
    <property type="component" value="Chromosome 5"/>
</dbReference>
<reference evidence="6 7" key="1">
    <citation type="submission" date="2025-05" db="UniProtKB">
        <authorList>
            <consortium name="RefSeq"/>
        </authorList>
    </citation>
    <scope>IDENTIFICATION</scope>
    <source>
        <tissue evidence="6 7">Thorax and Abdomen</tissue>
    </source>
</reference>
<dbReference type="InterPro" id="IPR024771">
    <property type="entry name" value="SUZ"/>
</dbReference>
<dbReference type="SMART" id="SM00393">
    <property type="entry name" value="R3H"/>
    <property type="match status" value="1"/>
</dbReference>
<feature type="compositionally biased region" description="Basic and acidic residues" evidence="2">
    <location>
        <begin position="695"/>
        <end position="706"/>
    </location>
</feature>
<feature type="compositionally biased region" description="Basic residues" evidence="2">
    <location>
        <begin position="302"/>
        <end position="311"/>
    </location>
</feature>
<protein>
    <submittedName>
        <fullName evidence="6 7">cAMP-regulated phosphoprotein 21 isoform X1</fullName>
    </submittedName>
</protein>
<dbReference type="RefSeq" id="XP_046597074.1">
    <property type="nucleotide sequence ID" value="XM_046741118.1"/>
</dbReference>
<evidence type="ECO:0000256" key="1">
    <source>
        <dbReference type="ARBA" id="ARBA00022553"/>
    </source>
</evidence>
<dbReference type="InterPro" id="IPR036867">
    <property type="entry name" value="R3H_dom_sf"/>
</dbReference>
<name>A0ABM3G9Y3_NEOLC</name>
<feature type="compositionally biased region" description="Polar residues" evidence="2">
    <location>
        <begin position="568"/>
        <end position="577"/>
    </location>
</feature>
<proteinExistence type="predicted"/>